<evidence type="ECO:0000256" key="5">
    <source>
        <dbReference type="ARBA" id="ARBA00023239"/>
    </source>
</evidence>
<dbReference type="InterPro" id="IPR015421">
    <property type="entry name" value="PyrdxlP-dep_Trfase_major"/>
</dbReference>
<dbReference type="PANTHER" id="PTHR43277">
    <property type="entry name" value="ARGININE DECARBOXYLASE"/>
    <property type="match status" value="1"/>
</dbReference>
<dbReference type="EMBL" id="AEXM01000012">
    <property type="protein sequence ID" value="EGC82520.1"/>
    <property type="molecule type" value="Genomic_DNA"/>
</dbReference>
<accession>F0GUI3</accession>
<dbReference type="SUPFAM" id="SSF55904">
    <property type="entry name" value="Ornithine decarboxylase C-terminal domain"/>
    <property type="match status" value="1"/>
</dbReference>
<protein>
    <submittedName>
        <fullName evidence="8">Conserved domain protein</fullName>
    </submittedName>
</protein>
<evidence type="ECO:0000259" key="6">
    <source>
        <dbReference type="Pfam" id="PF01276"/>
    </source>
</evidence>
<keyword evidence="9" id="KW-1185">Reference proteome</keyword>
<dbReference type="PATRIC" id="fig|879305.3.peg.464"/>
<evidence type="ECO:0000256" key="2">
    <source>
        <dbReference type="ARBA" id="ARBA00010671"/>
    </source>
</evidence>
<dbReference type="InterPro" id="IPR015424">
    <property type="entry name" value="PyrdxlP-dep_Trfase"/>
</dbReference>
<keyword evidence="3" id="KW-0210">Decarboxylase</keyword>
<dbReference type="STRING" id="879305.HMPREF9290_1405"/>
<comment type="similarity">
    <text evidence="2">Belongs to the Orn/Lys/Arg decarboxylase class-I family.</text>
</comment>
<dbReference type="Gene3D" id="3.40.640.10">
    <property type="entry name" value="Type I PLP-dependent aspartate aminotransferase-like (Major domain)"/>
    <property type="match status" value="1"/>
</dbReference>
<feature type="domain" description="Orn/Lys/Arg decarboxylase C-terminal" evidence="7">
    <location>
        <begin position="225"/>
        <end position="278"/>
    </location>
</feature>
<evidence type="ECO:0000256" key="4">
    <source>
        <dbReference type="ARBA" id="ARBA00022898"/>
    </source>
</evidence>
<keyword evidence="5" id="KW-0456">Lyase</keyword>
<dbReference type="AlphaFoldDB" id="F0GUI3"/>
<organism evidence="8 9">
    <name type="scientific">Anaerococcus prevotii ACS-065-V-Col13</name>
    <dbReference type="NCBI Taxonomy" id="879305"/>
    <lineage>
        <taxon>Bacteria</taxon>
        <taxon>Bacillati</taxon>
        <taxon>Bacillota</taxon>
        <taxon>Tissierellia</taxon>
        <taxon>Tissierellales</taxon>
        <taxon>Peptoniphilaceae</taxon>
        <taxon>Anaerococcus</taxon>
    </lineage>
</organism>
<dbReference type="Proteomes" id="UP000005286">
    <property type="component" value="Unassembled WGS sequence"/>
</dbReference>
<dbReference type="InterPro" id="IPR000310">
    <property type="entry name" value="Orn/Lys/Arg_deCO2ase_major_dom"/>
</dbReference>
<reference evidence="8 9" key="1">
    <citation type="submission" date="2011-01" db="EMBL/GenBank/DDBJ databases">
        <authorList>
            <person name="Durkin A.S."/>
            <person name="Madupu R."/>
            <person name="Torralba M."/>
            <person name="Gillis M."/>
            <person name="Methe B."/>
            <person name="Sutton G."/>
            <person name="Nelson K.E."/>
        </authorList>
    </citation>
    <scope>NUCLEOTIDE SEQUENCE [LARGE SCALE GENOMIC DNA]</scope>
    <source>
        <strain evidence="8 9">ACS-065-V-Col13</strain>
    </source>
</reference>
<evidence type="ECO:0000256" key="3">
    <source>
        <dbReference type="ARBA" id="ARBA00022793"/>
    </source>
</evidence>
<dbReference type="PANTHER" id="PTHR43277:SF4">
    <property type="entry name" value="ARGININE DECARBOXYLASE"/>
    <property type="match status" value="1"/>
</dbReference>
<dbReference type="eggNOG" id="COG1982">
    <property type="taxonomic scope" value="Bacteria"/>
</dbReference>
<dbReference type="Pfam" id="PF03711">
    <property type="entry name" value="OKR_DC_1_C"/>
    <property type="match status" value="1"/>
</dbReference>
<gene>
    <name evidence="8" type="ORF">HMPREF9290_1405</name>
</gene>
<proteinExistence type="inferred from homology"/>
<dbReference type="Pfam" id="PF01276">
    <property type="entry name" value="OKR_DC_1"/>
    <property type="match status" value="1"/>
</dbReference>
<evidence type="ECO:0000313" key="9">
    <source>
        <dbReference type="Proteomes" id="UP000005286"/>
    </source>
</evidence>
<evidence type="ECO:0000259" key="7">
    <source>
        <dbReference type="Pfam" id="PF03711"/>
    </source>
</evidence>
<feature type="domain" description="Orn/Lys/Arg decarboxylases family 1 pyridoxal-P attachment site" evidence="6">
    <location>
        <begin position="2"/>
        <end position="100"/>
    </location>
</feature>
<comment type="caution">
    <text evidence="8">The sequence shown here is derived from an EMBL/GenBank/DDBJ whole genome shotgun (WGS) entry which is preliminary data.</text>
</comment>
<keyword evidence="4" id="KW-0663">Pyridoxal phosphate</keyword>
<dbReference type="InterPro" id="IPR008286">
    <property type="entry name" value="Prn/Lys/Arg_de-COase_C"/>
</dbReference>
<dbReference type="InterPro" id="IPR052357">
    <property type="entry name" value="Orn_Lys_Arg_decarboxylase-I"/>
</dbReference>
<evidence type="ECO:0000313" key="8">
    <source>
        <dbReference type="EMBL" id="EGC82520.1"/>
    </source>
</evidence>
<dbReference type="GO" id="GO:0016831">
    <property type="term" value="F:carboxy-lyase activity"/>
    <property type="evidence" value="ECO:0007669"/>
    <property type="project" value="UniProtKB-KW"/>
</dbReference>
<dbReference type="InterPro" id="IPR036633">
    <property type="entry name" value="Prn/Lys/Arg_de-COase_C_sf"/>
</dbReference>
<dbReference type="SUPFAM" id="SSF53383">
    <property type="entry name" value="PLP-dependent transferases"/>
    <property type="match status" value="1"/>
</dbReference>
<name>F0GUI3_9FIRM</name>
<sequence>MITSPSYEGYILNLDKIYKLCKKNSTKLVVDMAHGSHFPLTDCYNISFDVAITSFHKNLSALTPAAAVLVNDLDIYDEVKRNMAIFQTSSPSYVILQSIDEMIEKFSTFNKLYENLMNNLLYLYSQDFKNLQAVDCDSKDKTKILVSTNNTNISGRELARKLKEEKIEIEMTYPNYVLLISTIFDRKDGFDKLIKTLYKIDKSITKLSNKSNFTFKIPRKSMEIYECIHRNKKNYKLYDSIGKICGDFIYAYPPGIPILVPGELIDEDIIKNIKFLLANNINMNISDENISCIN</sequence>
<evidence type="ECO:0000256" key="1">
    <source>
        <dbReference type="ARBA" id="ARBA00001933"/>
    </source>
</evidence>
<comment type="cofactor">
    <cofactor evidence="1">
        <name>pyridoxal 5'-phosphate</name>
        <dbReference type="ChEBI" id="CHEBI:597326"/>
    </cofactor>
</comment>
<dbReference type="Gene3D" id="3.90.105.10">
    <property type="entry name" value="Molybdopterin biosynthesis moea protein, domain 2"/>
    <property type="match status" value="1"/>
</dbReference>